<sequence length="454" mass="48174">MCATLGPGTRPAPKDETPSAATTALRAEPRLTGSLPCSDSAGFTCSYLTVPLDRGGGAPGSLRLRVATADNAAAPRGTLLLLTGGPGQAGAGLLPRLRQRFSYLLDDYRLVMIDQRGTGAGALACEPLQAEVGSSDVTVPTPEAVRECARLLGSNRDHYTTADTVADLEDLRRALGVPQWTLDGVSYGSFVAQHYGLTFPHRVRRMVLDSVVPQDGPDALYVAGLRRAGWTLRQACQEQGCGFDPAAALADVVRRYDNGVGVFDLIVVASIVDPKLTGTRFVPVLALLRLAAQGDPAPLNEAIAELRGGGGTPPGQYSAGLHLATLCADLIHAPWGDSTTPSGQREPAVDQTVRELRTDQVWPFEPRTAVGHGVVQGCRHWPPSRPNPQPPHPRLTMPVLLINGDRDLSTPLEWAVEQAARTPHGKLVTVPGMGHSIQGRNPVGDRAVRDFLLA</sequence>
<dbReference type="Gene3D" id="3.40.50.1820">
    <property type="entry name" value="alpha/beta hydrolase"/>
    <property type="match status" value="1"/>
</dbReference>
<feature type="domain" description="AB hydrolase-1" evidence="10">
    <location>
        <begin position="78"/>
        <end position="231"/>
    </location>
</feature>
<dbReference type="AlphaFoldDB" id="A0A1A8ZIT9"/>
<proteinExistence type="inferred from homology"/>
<evidence type="ECO:0000256" key="3">
    <source>
        <dbReference type="ARBA" id="ARBA00010088"/>
    </source>
</evidence>
<dbReference type="Pfam" id="PF00561">
    <property type="entry name" value="Abhydrolase_1"/>
    <property type="match status" value="1"/>
</dbReference>
<dbReference type="InterPro" id="IPR005944">
    <property type="entry name" value="Pro_iminopeptidase"/>
</dbReference>
<dbReference type="PATRIC" id="fig|299146.4.peg.1994"/>
<name>A0A1A8ZIT9_9ACTN</name>
<dbReference type="Pfam" id="PF08386">
    <property type="entry name" value="Abhydrolase_4"/>
    <property type="match status" value="1"/>
</dbReference>
<dbReference type="PANTHER" id="PTHR43722">
    <property type="entry name" value="PROLINE IMINOPEPTIDASE"/>
    <property type="match status" value="1"/>
</dbReference>
<comment type="catalytic activity">
    <reaction evidence="1">
        <text>Release of N-terminal proline from a peptide.</text>
        <dbReference type="EC" id="3.4.11.5"/>
    </reaction>
</comment>
<protein>
    <recommendedName>
        <fullName evidence="4">prolyl aminopeptidase</fullName>
        <ecNumber evidence="4">3.4.11.5</ecNumber>
    </recommendedName>
    <alternativeName>
        <fullName evidence="9">Prolyl aminopeptidase</fullName>
    </alternativeName>
</protein>
<evidence type="ECO:0000256" key="4">
    <source>
        <dbReference type="ARBA" id="ARBA00012568"/>
    </source>
</evidence>
<reference evidence="12 13" key="1">
    <citation type="submission" date="2016-06" db="EMBL/GenBank/DDBJ databases">
        <authorList>
            <person name="Kjaerup R.B."/>
            <person name="Dalgaard T.S."/>
            <person name="Juul-Madsen H.R."/>
        </authorList>
    </citation>
    <scope>NUCLEOTIDE SEQUENCE [LARGE SCALE GENOMIC DNA]</scope>
    <source>
        <strain evidence="12 13">DSM 45248</strain>
    </source>
</reference>
<evidence type="ECO:0000256" key="7">
    <source>
        <dbReference type="ARBA" id="ARBA00022670"/>
    </source>
</evidence>
<dbReference type="InterPro" id="IPR013595">
    <property type="entry name" value="Pept_S33_TAP-like_C"/>
</dbReference>
<evidence type="ECO:0000313" key="13">
    <source>
        <dbReference type="Proteomes" id="UP000198765"/>
    </source>
</evidence>
<dbReference type="Proteomes" id="UP000198765">
    <property type="component" value="Chromosome I"/>
</dbReference>
<comment type="similarity">
    <text evidence="3">Belongs to the peptidase S33 family.</text>
</comment>
<keyword evidence="8" id="KW-0378">Hydrolase</keyword>
<evidence type="ECO:0000256" key="9">
    <source>
        <dbReference type="ARBA" id="ARBA00029605"/>
    </source>
</evidence>
<evidence type="ECO:0000256" key="8">
    <source>
        <dbReference type="ARBA" id="ARBA00022801"/>
    </source>
</evidence>
<keyword evidence="7" id="KW-0645">Protease</keyword>
<dbReference type="GO" id="GO:0004177">
    <property type="term" value="F:aminopeptidase activity"/>
    <property type="evidence" value="ECO:0007669"/>
    <property type="project" value="UniProtKB-KW"/>
</dbReference>
<dbReference type="PRINTS" id="PR00793">
    <property type="entry name" value="PROAMNOPTASE"/>
</dbReference>
<dbReference type="InterPro" id="IPR002410">
    <property type="entry name" value="Peptidase_S33"/>
</dbReference>
<dbReference type="InterPro" id="IPR029058">
    <property type="entry name" value="AB_hydrolase_fold"/>
</dbReference>
<evidence type="ECO:0000259" key="10">
    <source>
        <dbReference type="Pfam" id="PF00561"/>
    </source>
</evidence>
<keyword evidence="6" id="KW-0963">Cytoplasm</keyword>
<evidence type="ECO:0000256" key="1">
    <source>
        <dbReference type="ARBA" id="ARBA00001585"/>
    </source>
</evidence>
<accession>A0A1A8ZIT9</accession>
<dbReference type="GO" id="GO:0006508">
    <property type="term" value="P:proteolysis"/>
    <property type="evidence" value="ECO:0007669"/>
    <property type="project" value="UniProtKB-KW"/>
</dbReference>
<evidence type="ECO:0000256" key="5">
    <source>
        <dbReference type="ARBA" id="ARBA00022438"/>
    </source>
</evidence>
<evidence type="ECO:0000259" key="11">
    <source>
        <dbReference type="Pfam" id="PF08386"/>
    </source>
</evidence>
<keyword evidence="13" id="KW-1185">Reference proteome</keyword>
<gene>
    <name evidence="12" type="ORF">GA0070621_1933</name>
</gene>
<dbReference type="PANTHER" id="PTHR43722:SF1">
    <property type="entry name" value="PROLINE IMINOPEPTIDASE"/>
    <property type="match status" value="1"/>
</dbReference>
<evidence type="ECO:0000256" key="2">
    <source>
        <dbReference type="ARBA" id="ARBA00004496"/>
    </source>
</evidence>
<evidence type="ECO:0000256" key="6">
    <source>
        <dbReference type="ARBA" id="ARBA00022490"/>
    </source>
</evidence>
<evidence type="ECO:0000313" key="12">
    <source>
        <dbReference type="EMBL" id="SBT43966.1"/>
    </source>
</evidence>
<dbReference type="SUPFAM" id="SSF53474">
    <property type="entry name" value="alpha/beta-Hydrolases"/>
    <property type="match status" value="1"/>
</dbReference>
<comment type="subcellular location">
    <subcellularLocation>
        <location evidence="2">Cytoplasm</location>
    </subcellularLocation>
</comment>
<dbReference type="GO" id="GO:0005737">
    <property type="term" value="C:cytoplasm"/>
    <property type="evidence" value="ECO:0007669"/>
    <property type="project" value="UniProtKB-SubCell"/>
</dbReference>
<dbReference type="EMBL" id="LT594324">
    <property type="protein sequence ID" value="SBT43966.1"/>
    <property type="molecule type" value="Genomic_DNA"/>
</dbReference>
<organism evidence="12 13">
    <name type="scientific">Micromonospora narathiwatensis</name>
    <dbReference type="NCBI Taxonomy" id="299146"/>
    <lineage>
        <taxon>Bacteria</taxon>
        <taxon>Bacillati</taxon>
        <taxon>Actinomycetota</taxon>
        <taxon>Actinomycetes</taxon>
        <taxon>Micromonosporales</taxon>
        <taxon>Micromonosporaceae</taxon>
        <taxon>Micromonospora</taxon>
    </lineage>
</organism>
<dbReference type="EC" id="3.4.11.5" evidence="4"/>
<dbReference type="InterPro" id="IPR000073">
    <property type="entry name" value="AB_hydrolase_1"/>
</dbReference>
<feature type="domain" description="Peptidase S33 tripeptidyl aminopeptidase-like C-terminal" evidence="11">
    <location>
        <begin position="372"/>
        <end position="453"/>
    </location>
</feature>
<keyword evidence="5" id="KW-0031">Aminopeptidase</keyword>